<comment type="subcellular location">
    <subcellularLocation>
        <location evidence="1">Nucleus</location>
    </subcellularLocation>
</comment>
<dbReference type="KEGG" id="btab:109042291"/>
<feature type="region of interest" description="Disordered" evidence="7">
    <location>
        <begin position="449"/>
        <end position="480"/>
    </location>
</feature>
<evidence type="ECO:0000313" key="10">
    <source>
        <dbReference type="Proteomes" id="UP001152759"/>
    </source>
</evidence>
<sequence length="480" mass="54345">MSNIYIQEPPTQGKVLLKTTVGDIDIELWSKETPKACRNFVQLCLEGYYNGTIFHRIVKGFIAQGGDPTGTGSGGDSIYGAPFKDEIHSRLRFNRRGLVAMANAGKDDNGSQFFFTLASTPELQNKHTIFGKVAGETIYNLPKLDDTLVDHDDRPIYPPKIIKTEVISNPFPDIVPRVTPKQKSSDKEEKKSKSDKTKAVKNYKLLSFGEEAEEDEEEASEISKKLSARGKSSHDISEDPTLSKELAVEIEHGSDSDPKGKTSPKRDPEKIDRIKAKLASSKSKESNAKAEAHHSSSDEEYEFGKELREEKKRKMAEIAKEIRDLKKDYQKSKKSNSAPDQQSEKPVTSQKVDETTAAYREEQKKYKKLKEKVPLKGAAREEYTLSLLKKFRKDLSTVKVSTNEDGESEPEKTDLETDTDGKSWMGHKLVFESNDPVIAKDANTKSDDWFEIYDPRNPINKRRRDMSKEQLKTKEKRTRD</sequence>
<dbReference type="InterPro" id="IPR029000">
    <property type="entry name" value="Cyclophilin-like_dom_sf"/>
</dbReference>
<evidence type="ECO:0000259" key="8">
    <source>
        <dbReference type="Pfam" id="PF00160"/>
    </source>
</evidence>
<dbReference type="EMBL" id="OU963871">
    <property type="protein sequence ID" value="CAH0383308.1"/>
    <property type="molecule type" value="Genomic_DNA"/>
</dbReference>
<feature type="compositionally biased region" description="Polar residues" evidence="7">
    <location>
        <begin position="335"/>
        <end position="350"/>
    </location>
</feature>
<evidence type="ECO:0000256" key="3">
    <source>
        <dbReference type="ARBA" id="ARBA00023242"/>
    </source>
</evidence>
<dbReference type="InterPro" id="IPR020892">
    <property type="entry name" value="Cyclophilin-type_PPIase_CS"/>
</dbReference>
<evidence type="ECO:0000313" key="9">
    <source>
        <dbReference type="EMBL" id="CAH0383308.1"/>
    </source>
</evidence>
<dbReference type="CDD" id="cd22288">
    <property type="entry name" value="CWC27_CTD"/>
    <property type="match status" value="1"/>
</dbReference>
<dbReference type="GO" id="GO:0003755">
    <property type="term" value="F:peptidyl-prolyl cis-trans isomerase activity"/>
    <property type="evidence" value="ECO:0007669"/>
    <property type="project" value="InterPro"/>
</dbReference>
<keyword evidence="3" id="KW-0539">Nucleus</keyword>
<comment type="subunit">
    <text evidence="6">Part of the activated spliceosome B/catalytic step 1 spliceosome, one of the forms of the spliceosome which has a well-formed active site but still cannot catalyze the branching reaction and is composed at least of 52 proteins, the U2, U5 and U6 snRNAs and the pre-mRNA. Recruited during early steps of activated spliceosome B maturation, it is probably one of the first proteins released from this complex as he matures to the spliceosome C complex. Component of the minor spliceosome, which splices U12-type introns.</text>
</comment>
<gene>
    <name evidence="9" type="ORF">BEMITA_LOCUS2768</name>
</gene>
<dbReference type="GO" id="GO:0071013">
    <property type="term" value="C:catalytic step 2 spliceosome"/>
    <property type="evidence" value="ECO:0007669"/>
    <property type="project" value="TreeGrafter"/>
</dbReference>
<evidence type="ECO:0000256" key="2">
    <source>
        <dbReference type="ARBA" id="ARBA00007365"/>
    </source>
</evidence>
<dbReference type="FunFam" id="2.40.100.10:FF:000007">
    <property type="entry name" value="Peptidyl-prolyl cis-trans isomerase CWC27 homolog"/>
    <property type="match status" value="1"/>
</dbReference>
<organism evidence="9 10">
    <name type="scientific">Bemisia tabaci</name>
    <name type="common">Sweetpotato whitefly</name>
    <name type="synonym">Aleurodes tabaci</name>
    <dbReference type="NCBI Taxonomy" id="7038"/>
    <lineage>
        <taxon>Eukaryota</taxon>
        <taxon>Metazoa</taxon>
        <taxon>Ecdysozoa</taxon>
        <taxon>Arthropoda</taxon>
        <taxon>Hexapoda</taxon>
        <taxon>Insecta</taxon>
        <taxon>Pterygota</taxon>
        <taxon>Neoptera</taxon>
        <taxon>Paraneoptera</taxon>
        <taxon>Hemiptera</taxon>
        <taxon>Sternorrhyncha</taxon>
        <taxon>Aleyrodoidea</taxon>
        <taxon>Aleyrodidae</taxon>
        <taxon>Aleyrodinae</taxon>
        <taxon>Bemisia</taxon>
    </lineage>
</organism>
<evidence type="ECO:0000256" key="6">
    <source>
        <dbReference type="ARBA" id="ARBA00046368"/>
    </source>
</evidence>
<dbReference type="SUPFAM" id="SSF50891">
    <property type="entry name" value="Cyclophilin-like"/>
    <property type="match status" value="1"/>
</dbReference>
<feature type="compositionally biased region" description="Acidic residues" evidence="7">
    <location>
        <begin position="210"/>
        <end position="220"/>
    </location>
</feature>
<dbReference type="GO" id="GO:0006457">
    <property type="term" value="P:protein folding"/>
    <property type="evidence" value="ECO:0007669"/>
    <property type="project" value="InterPro"/>
</dbReference>
<feature type="compositionally biased region" description="Basic and acidic residues" evidence="7">
    <location>
        <begin position="183"/>
        <end position="196"/>
    </location>
</feature>
<dbReference type="PANTHER" id="PTHR45625:SF6">
    <property type="entry name" value="SPLICEOSOME-ASSOCIATED PROTEIN CWC27 HOMOLOG"/>
    <property type="match status" value="1"/>
</dbReference>
<evidence type="ECO:0000256" key="7">
    <source>
        <dbReference type="SAM" id="MobiDB-lite"/>
    </source>
</evidence>
<keyword evidence="10" id="KW-1185">Reference proteome</keyword>
<evidence type="ECO:0000256" key="4">
    <source>
        <dbReference type="ARBA" id="ARBA00040027"/>
    </source>
</evidence>
<evidence type="ECO:0000256" key="5">
    <source>
        <dbReference type="ARBA" id="ARBA00042090"/>
    </source>
</evidence>
<feature type="compositionally biased region" description="Basic and acidic residues" evidence="7">
    <location>
        <begin position="246"/>
        <end position="275"/>
    </location>
</feature>
<accession>A0A9P0A0N8</accession>
<reference evidence="9" key="1">
    <citation type="submission" date="2021-12" db="EMBL/GenBank/DDBJ databases">
        <authorList>
            <person name="King R."/>
        </authorList>
    </citation>
    <scope>NUCLEOTIDE SEQUENCE</scope>
</reference>
<dbReference type="Proteomes" id="UP001152759">
    <property type="component" value="Chromosome 10"/>
</dbReference>
<feature type="region of interest" description="Disordered" evidence="7">
    <location>
        <begin position="398"/>
        <end position="422"/>
    </location>
</feature>
<feature type="region of interest" description="Disordered" evidence="7">
    <location>
        <begin position="172"/>
        <end position="196"/>
    </location>
</feature>
<feature type="compositionally biased region" description="Basic and acidic residues" evidence="7">
    <location>
        <begin position="466"/>
        <end position="480"/>
    </location>
</feature>
<dbReference type="CDD" id="cd01925">
    <property type="entry name" value="cyclophilin_CeCYP16-like"/>
    <property type="match status" value="1"/>
</dbReference>
<protein>
    <recommendedName>
        <fullName evidence="4">Spliceosome-associated protein CWC27 homolog</fullName>
    </recommendedName>
    <alternativeName>
        <fullName evidence="5">Probable inactive peptidyl-prolyl cis-trans isomerase CWC27 homolog</fullName>
    </alternativeName>
</protein>
<feature type="compositionally biased region" description="Basic and acidic residues" evidence="7">
    <location>
        <begin position="282"/>
        <end position="331"/>
    </location>
</feature>
<proteinExistence type="inferred from homology"/>
<feature type="region of interest" description="Disordered" evidence="7">
    <location>
        <begin position="210"/>
        <end position="371"/>
    </location>
</feature>
<dbReference type="PANTHER" id="PTHR45625">
    <property type="entry name" value="PEPTIDYL-PROLYL CIS-TRANS ISOMERASE-RELATED"/>
    <property type="match status" value="1"/>
</dbReference>
<dbReference type="Gene3D" id="2.40.100.10">
    <property type="entry name" value="Cyclophilin-like"/>
    <property type="match status" value="1"/>
</dbReference>
<evidence type="ECO:0000256" key="1">
    <source>
        <dbReference type="ARBA" id="ARBA00004123"/>
    </source>
</evidence>
<dbReference type="InterPro" id="IPR044666">
    <property type="entry name" value="Cyclophilin_A-like"/>
</dbReference>
<feature type="compositionally biased region" description="Basic and acidic residues" evidence="7">
    <location>
        <begin position="409"/>
        <end position="421"/>
    </location>
</feature>
<feature type="compositionally biased region" description="Basic and acidic residues" evidence="7">
    <location>
        <begin position="351"/>
        <end position="364"/>
    </location>
</feature>
<name>A0A9P0A0N8_BEMTA</name>
<dbReference type="AlphaFoldDB" id="A0A9P0A0N8"/>
<dbReference type="Pfam" id="PF00160">
    <property type="entry name" value="Pro_isomerase"/>
    <property type="match status" value="1"/>
</dbReference>
<dbReference type="PROSITE" id="PS00170">
    <property type="entry name" value="CSA_PPIASE_1"/>
    <property type="match status" value="1"/>
</dbReference>
<dbReference type="PRINTS" id="PR00153">
    <property type="entry name" value="CSAPPISMRASE"/>
</dbReference>
<feature type="domain" description="PPIase cyclophilin-type" evidence="8">
    <location>
        <begin position="16"/>
        <end position="166"/>
    </location>
</feature>
<comment type="similarity">
    <text evidence="2">Belongs to the cyclophilin-type PPIase family.</text>
</comment>
<dbReference type="InterPro" id="IPR002130">
    <property type="entry name" value="Cyclophilin-type_PPIase_dom"/>
</dbReference>